<dbReference type="PIRSF" id="PIRSF017292">
    <property type="entry name" value="UCP017292_Znf_CHY"/>
    <property type="match status" value="1"/>
</dbReference>
<dbReference type="Pfam" id="PF05495">
    <property type="entry name" value="zf-CHY"/>
    <property type="match status" value="1"/>
</dbReference>
<name>A0AAJ1HTM2_LIMMU</name>
<dbReference type="AlphaFoldDB" id="A0AAJ1HTM2"/>
<evidence type="ECO:0000313" key="5">
    <source>
        <dbReference type="EMBL" id="MDC2829292.1"/>
    </source>
</evidence>
<dbReference type="InterPro" id="IPR008913">
    <property type="entry name" value="Znf_CHY"/>
</dbReference>
<feature type="domain" description="CHY-type" evidence="4">
    <location>
        <begin position="8"/>
        <end position="84"/>
    </location>
</feature>
<dbReference type="Proteomes" id="UP001220670">
    <property type="component" value="Unassembled WGS sequence"/>
</dbReference>
<proteinExistence type="predicted"/>
<evidence type="ECO:0000259" key="4">
    <source>
        <dbReference type="PROSITE" id="PS51266"/>
    </source>
</evidence>
<dbReference type="InterPro" id="IPR016694">
    <property type="entry name" value="UCP017292"/>
</dbReference>
<comment type="caution">
    <text evidence="5">The sequence shown here is derived from an EMBL/GenBank/DDBJ whole genome shotgun (WGS) entry which is preliminary data.</text>
</comment>
<evidence type="ECO:0000256" key="2">
    <source>
        <dbReference type="ARBA" id="ARBA00022771"/>
    </source>
</evidence>
<accession>A0AAJ1HTM2</accession>
<gene>
    <name evidence="5" type="ORF">PO250_03015</name>
</gene>
<protein>
    <submittedName>
        <fullName evidence="5">CHY zinc finger protein</fullName>
    </submittedName>
</protein>
<sequence length="99" mass="11416">MMRIYGLDLDQAGHCIHYHLSVDVAAMKCARCQRYYACYQCHDALENHRFAASNKDDWPVMCGICGCLMRFDQYQLGTCPRCGHAFNPKCSLHGQIYFK</sequence>
<dbReference type="PROSITE" id="PS51266">
    <property type="entry name" value="ZF_CHY"/>
    <property type="match status" value="1"/>
</dbReference>
<dbReference type="EMBL" id="JAQONE010000011">
    <property type="protein sequence ID" value="MDC2829292.1"/>
    <property type="molecule type" value="Genomic_DNA"/>
</dbReference>
<dbReference type="GO" id="GO:0008270">
    <property type="term" value="F:zinc ion binding"/>
    <property type="evidence" value="ECO:0007669"/>
    <property type="project" value="UniProtKB-KW"/>
</dbReference>
<keyword evidence="1" id="KW-0479">Metal-binding</keyword>
<reference evidence="5" key="1">
    <citation type="submission" date="2023-01" db="EMBL/GenBank/DDBJ databases">
        <title>Genome analysis of 13 Lactobacillus isolated from gut of wild boar.</title>
        <authorList>
            <person name="Papp P."/>
            <person name="Libisch B."/>
            <person name="Nagy T."/>
            <person name="Olasz F."/>
        </authorList>
    </citation>
    <scope>NUCLEOTIDE SEQUENCE</scope>
    <source>
        <strain evidence="5">F146</strain>
    </source>
</reference>
<evidence type="ECO:0000313" key="6">
    <source>
        <dbReference type="Proteomes" id="UP001220670"/>
    </source>
</evidence>
<organism evidence="5 6">
    <name type="scientific">Limosilactobacillus mucosae</name>
    <name type="common">Lactobacillus mucosae</name>
    <dbReference type="NCBI Taxonomy" id="97478"/>
    <lineage>
        <taxon>Bacteria</taxon>
        <taxon>Bacillati</taxon>
        <taxon>Bacillota</taxon>
        <taxon>Bacilli</taxon>
        <taxon>Lactobacillales</taxon>
        <taxon>Lactobacillaceae</taxon>
        <taxon>Limosilactobacillus</taxon>
    </lineage>
</organism>
<keyword evidence="2" id="KW-0863">Zinc-finger</keyword>
<evidence type="ECO:0000256" key="3">
    <source>
        <dbReference type="ARBA" id="ARBA00022833"/>
    </source>
</evidence>
<dbReference type="InterPro" id="IPR037274">
    <property type="entry name" value="Znf_CHY_sf"/>
</dbReference>
<keyword evidence="3" id="KW-0862">Zinc</keyword>
<dbReference type="SUPFAM" id="SSF161219">
    <property type="entry name" value="CHY zinc finger-like"/>
    <property type="match status" value="1"/>
</dbReference>
<evidence type="ECO:0000256" key="1">
    <source>
        <dbReference type="ARBA" id="ARBA00022723"/>
    </source>
</evidence>